<dbReference type="Proteomes" id="UP001060170">
    <property type="component" value="Chromosome 10"/>
</dbReference>
<accession>A0ACC0E4X9</accession>
<reference evidence="2" key="2">
    <citation type="journal article" date="2018" name="Mol. Plant Microbe Interact.">
        <title>Genome sequence resources for the wheat stripe rust pathogen (Puccinia striiformis f. sp. tritici) and the barley stripe rust pathogen (Puccinia striiformis f. sp. hordei).</title>
        <authorList>
            <person name="Xia C."/>
            <person name="Wang M."/>
            <person name="Yin C."/>
            <person name="Cornejo O.E."/>
            <person name="Hulbert S.H."/>
            <person name="Chen X."/>
        </authorList>
    </citation>
    <scope>NUCLEOTIDE SEQUENCE [LARGE SCALE GENOMIC DNA]</scope>
    <source>
        <strain evidence="2">93-210</strain>
    </source>
</reference>
<comment type="caution">
    <text evidence="1">The sequence shown here is derived from an EMBL/GenBank/DDBJ whole genome shotgun (WGS) entry which is preliminary data.</text>
</comment>
<evidence type="ECO:0000313" key="1">
    <source>
        <dbReference type="EMBL" id="KAI7944406.1"/>
    </source>
</evidence>
<gene>
    <name evidence="1" type="ORF">MJO28_010101</name>
</gene>
<proteinExistence type="predicted"/>
<protein>
    <submittedName>
        <fullName evidence="1">Uncharacterized protein</fullName>
    </submittedName>
</protein>
<name>A0ACC0E4X9_9BASI</name>
<reference evidence="2" key="1">
    <citation type="journal article" date="2018" name="BMC Genomics">
        <title>Genomic insights into host adaptation between the wheat stripe rust pathogen (Puccinia striiformis f. sp. tritici) and the barley stripe rust pathogen (Puccinia striiformis f. sp. hordei).</title>
        <authorList>
            <person name="Xia C."/>
            <person name="Wang M."/>
            <person name="Yin C."/>
            <person name="Cornejo O.E."/>
            <person name="Hulbert S.H."/>
            <person name="Chen X."/>
        </authorList>
    </citation>
    <scope>NUCLEOTIDE SEQUENCE [LARGE SCALE GENOMIC DNA]</scope>
    <source>
        <strain evidence="2">93-210</strain>
    </source>
</reference>
<dbReference type="EMBL" id="CM045874">
    <property type="protein sequence ID" value="KAI7944406.1"/>
    <property type="molecule type" value="Genomic_DNA"/>
</dbReference>
<reference evidence="1 2" key="3">
    <citation type="journal article" date="2022" name="Microbiol. Spectr.">
        <title>Folding features and dynamics of 3D genome architecture in plant fungal pathogens.</title>
        <authorList>
            <person name="Xia C."/>
        </authorList>
    </citation>
    <scope>NUCLEOTIDE SEQUENCE [LARGE SCALE GENOMIC DNA]</scope>
    <source>
        <strain evidence="1 2">93-210</strain>
    </source>
</reference>
<organism evidence="1 2">
    <name type="scientific">Puccinia striiformis f. sp. tritici</name>
    <dbReference type="NCBI Taxonomy" id="168172"/>
    <lineage>
        <taxon>Eukaryota</taxon>
        <taxon>Fungi</taxon>
        <taxon>Dikarya</taxon>
        <taxon>Basidiomycota</taxon>
        <taxon>Pucciniomycotina</taxon>
        <taxon>Pucciniomycetes</taxon>
        <taxon>Pucciniales</taxon>
        <taxon>Pucciniaceae</taxon>
        <taxon>Puccinia</taxon>
    </lineage>
</organism>
<evidence type="ECO:0000313" key="2">
    <source>
        <dbReference type="Proteomes" id="UP001060170"/>
    </source>
</evidence>
<keyword evidence="2" id="KW-1185">Reference proteome</keyword>
<sequence>MSHRQVDGSRTNSCTSELRRESATNIHEIQPVGVATQLRFFRSPPPSLSIMRFFPRRAQRGGKRMNLHILIPPITFRDMIPLILLLLLTIDANNAMDVPQCSGRLGYRRSYKYSLITDELSYRTEKEATLGSPGSLSTATSQPEKELARPSGHQGESSGLVSIAIPGEPVEPRTKSSTMRSMSQKAMLLEESSNSQLASLKPDDCRICWDGFEENSIDIYYWAICKHKYHESCVDNWLRKSGTCPLCRRLVSGELAPEQLALDLLPEHGSPRSDYSDLSNQEVFPDLEPRITIHNPDRPKLIYDVMAVMSLIVFLCFMVRLSLAQVPSSSPLHHWL</sequence>